<dbReference type="InterPro" id="IPR055496">
    <property type="entry name" value="DUF7068"/>
</dbReference>
<dbReference type="Pfam" id="PF13646">
    <property type="entry name" value="HEAT_2"/>
    <property type="match status" value="1"/>
</dbReference>
<organism evidence="2 3">
    <name type="scientific">Aspergillus glaucus CBS 516.65</name>
    <dbReference type="NCBI Taxonomy" id="1160497"/>
    <lineage>
        <taxon>Eukaryota</taxon>
        <taxon>Fungi</taxon>
        <taxon>Dikarya</taxon>
        <taxon>Ascomycota</taxon>
        <taxon>Pezizomycotina</taxon>
        <taxon>Eurotiomycetes</taxon>
        <taxon>Eurotiomycetidae</taxon>
        <taxon>Eurotiales</taxon>
        <taxon>Aspergillaceae</taxon>
        <taxon>Aspergillus</taxon>
        <taxon>Aspergillus subgen. Aspergillus</taxon>
    </lineage>
</organism>
<dbReference type="EMBL" id="KV878898">
    <property type="protein sequence ID" value="OJJ83725.1"/>
    <property type="molecule type" value="Genomic_DNA"/>
</dbReference>
<evidence type="ECO:0000313" key="2">
    <source>
        <dbReference type="EMBL" id="OJJ83725.1"/>
    </source>
</evidence>
<accession>A0A1L9VIM2</accession>
<dbReference type="InterPro" id="IPR027417">
    <property type="entry name" value="P-loop_NTPase"/>
</dbReference>
<dbReference type="SUPFAM" id="SSF48371">
    <property type="entry name" value="ARM repeat"/>
    <property type="match status" value="1"/>
</dbReference>
<keyword evidence="3" id="KW-1185">Reference proteome</keyword>
<protein>
    <recommendedName>
        <fullName evidence="1">NACHT domain-containing protein</fullName>
    </recommendedName>
</protein>
<evidence type="ECO:0000259" key="1">
    <source>
        <dbReference type="PROSITE" id="PS50837"/>
    </source>
</evidence>
<dbReference type="InterPro" id="IPR056251">
    <property type="entry name" value="Arm_rpt_dom"/>
</dbReference>
<dbReference type="AlphaFoldDB" id="A0A1L9VIM2"/>
<dbReference type="RefSeq" id="XP_022400423.1">
    <property type="nucleotide sequence ID" value="XM_022546667.1"/>
</dbReference>
<dbReference type="Pfam" id="PF05729">
    <property type="entry name" value="NACHT"/>
    <property type="match status" value="1"/>
</dbReference>
<name>A0A1L9VIM2_ASPGL</name>
<dbReference type="Gene3D" id="3.40.50.300">
    <property type="entry name" value="P-loop containing nucleotide triphosphate hydrolases"/>
    <property type="match status" value="1"/>
</dbReference>
<dbReference type="SUPFAM" id="SSF52540">
    <property type="entry name" value="P-loop containing nucleoside triphosphate hydrolases"/>
    <property type="match status" value="1"/>
</dbReference>
<dbReference type="InterPro" id="IPR007111">
    <property type="entry name" value="NACHT_NTPase"/>
</dbReference>
<dbReference type="GeneID" id="34462928"/>
<dbReference type="InterPro" id="IPR016024">
    <property type="entry name" value="ARM-type_fold"/>
</dbReference>
<dbReference type="InterPro" id="IPR011989">
    <property type="entry name" value="ARM-like"/>
</dbReference>
<dbReference type="PANTHER" id="PTHR46844:SF1">
    <property type="entry name" value="SLR5058 PROTEIN"/>
    <property type="match status" value="1"/>
</dbReference>
<reference evidence="3" key="1">
    <citation type="journal article" date="2017" name="Genome Biol.">
        <title>Comparative genomics reveals high biological diversity and specific adaptations in the industrially and medically important fungal genus Aspergillus.</title>
        <authorList>
            <person name="de Vries R.P."/>
            <person name="Riley R."/>
            <person name="Wiebenga A."/>
            <person name="Aguilar-Osorio G."/>
            <person name="Amillis S."/>
            <person name="Uchima C.A."/>
            <person name="Anderluh G."/>
            <person name="Asadollahi M."/>
            <person name="Askin M."/>
            <person name="Barry K."/>
            <person name="Battaglia E."/>
            <person name="Bayram O."/>
            <person name="Benocci T."/>
            <person name="Braus-Stromeyer S.A."/>
            <person name="Caldana C."/>
            <person name="Canovas D."/>
            <person name="Cerqueira G.C."/>
            <person name="Chen F."/>
            <person name="Chen W."/>
            <person name="Choi C."/>
            <person name="Clum A."/>
            <person name="Dos Santos R.A."/>
            <person name="Damasio A.R."/>
            <person name="Diallinas G."/>
            <person name="Emri T."/>
            <person name="Fekete E."/>
            <person name="Flipphi M."/>
            <person name="Freyberg S."/>
            <person name="Gallo A."/>
            <person name="Gournas C."/>
            <person name="Habgood R."/>
            <person name="Hainaut M."/>
            <person name="Harispe M.L."/>
            <person name="Henrissat B."/>
            <person name="Hilden K.S."/>
            <person name="Hope R."/>
            <person name="Hossain A."/>
            <person name="Karabika E."/>
            <person name="Karaffa L."/>
            <person name="Karanyi Z."/>
            <person name="Krasevec N."/>
            <person name="Kuo A."/>
            <person name="Kusch H."/>
            <person name="LaButti K."/>
            <person name="Lagendijk E.L."/>
            <person name="Lapidus A."/>
            <person name="Levasseur A."/>
            <person name="Lindquist E."/>
            <person name="Lipzen A."/>
            <person name="Logrieco A.F."/>
            <person name="MacCabe A."/>
            <person name="Maekelae M.R."/>
            <person name="Malavazi I."/>
            <person name="Melin P."/>
            <person name="Meyer V."/>
            <person name="Mielnichuk N."/>
            <person name="Miskei M."/>
            <person name="Molnar A.P."/>
            <person name="Mule G."/>
            <person name="Ngan C.Y."/>
            <person name="Orejas M."/>
            <person name="Orosz E."/>
            <person name="Ouedraogo J.P."/>
            <person name="Overkamp K.M."/>
            <person name="Park H.-S."/>
            <person name="Perrone G."/>
            <person name="Piumi F."/>
            <person name="Punt P.J."/>
            <person name="Ram A.F."/>
            <person name="Ramon A."/>
            <person name="Rauscher S."/>
            <person name="Record E."/>
            <person name="Riano-Pachon D.M."/>
            <person name="Robert V."/>
            <person name="Roehrig J."/>
            <person name="Ruller R."/>
            <person name="Salamov A."/>
            <person name="Salih N.S."/>
            <person name="Samson R.A."/>
            <person name="Sandor E."/>
            <person name="Sanguinetti M."/>
            <person name="Schuetze T."/>
            <person name="Sepcic K."/>
            <person name="Shelest E."/>
            <person name="Sherlock G."/>
            <person name="Sophianopoulou V."/>
            <person name="Squina F.M."/>
            <person name="Sun H."/>
            <person name="Susca A."/>
            <person name="Todd R.B."/>
            <person name="Tsang A."/>
            <person name="Unkles S.E."/>
            <person name="van de Wiele N."/>
            <person name="van Rossen-Uffink D."/>
            <person name="Oliveira J.V."/>
            <person name="Vesth T.C."/>
            <person name="Visser J."/>
            <person name="Yu J.-H."/>
            <person name="Zhou M."/>
            <person name="Andersen M.R."/>
            <person name="Archer D.B."/>
            <person name="Baker S.E."/>
            <person name="Benoit I."/>
            <person name="Brakhage A.A."/>
            <person name="Braus G.H."/>
            <person name="Fischer R."/>
            <person name="Frisvad J.C."/>
            <person name="Goldman G.H."/>
            <person name="Houbraken J."/>
            <person name="Oakley B."/>
            <person name="Pocsi I."/>
            <person name="Scazzocchio C."/>
            <person name="Seiboth B."/>
            <person name="vanKuyk P.A."/>
            <person name="Wortman J."/>
            <person name="Dyer P.S."/>
            <person name="Grigoriev I.V."/>
        </authorList>
    </citation>
    <scope>NUCLEOTIDE SEQUENCE [LARGE SCALE GENOMIC DNA]</scope>
    <source>
        <strain evidence="3">CBS 516.65</strain>
    </source>
</reference>
<dbReference type="Proteomes" id="UP000184300">
    <property type="component" value="Unassembled WGS sequence"/>
</dbReference>
<proteinExistence type="predicted"/>
<dbReference type="STRING" id="1160497.A0A1L9VIM2"/>
<dbReference type="PANTHER" id="PTHR46844">
    <property type="entry name" value="SLR5058 PROTEIN"/>
    <property type="match status" value="1"/>
</dbReference>
<dbReference type="Pfam" id="PF23948">
    <property type="entry name" value="ARM_5"/>
    <property type="match status" value="1"/>
</dbReference>
<dbReference type="VEuPathDB" id="FungiDB:ASPGLDRAFT_47394"/>
<dbReference type="OrthoDB" id="427518at2759"/>
<sequence length="1248" mass="143339">MAVYQHHSWRPTQTKCLIQRLSSPDCSLGERRALTALLTCMIRIFGRDPKSYNAEAAALSSIIDANEYHSLISGFANAIIRGTTDGDILDPDLLTNFAYALRRAPATLSAETAKLGSVLDSLHQRLNKASSRTELETQYHLVCTISIVLDAMVDIKLSGLNREIIHEPLLQQLRNLKDNSEPRLSHAASYAYEALRSVPDDEGPYQALLRHTSMLIQATAKIAGAIPTMDPMRIVDAAPDVMKLLALFKYLVDATHSAYTGSQDIQKVVGDMRNLSKSNGWYIALRYTSLLIADRQFPMLKDFIEQQRYDNEDHFWCGLYVRLEQAWEIGDSTAKTQIIDLLDQIIPQGKLQSSYVKIWIRLIAETLSQAHWKDLASERQHFIRRWKNKNGQSRLQRFNVQYLCMETLPTDLLDRAWSECKEAHKFYADLQIREYYNQGGRLEIRRLSGKPLDMAQCYINLSITEHARENDKQLSDRAARSSDFTLFSRMKVPTSNTDKNVTLPKLFEKWNCPDGTEARPKRILIRGRAGVGKTTLCKKIIHDFLHAQLWAEYFDRIIWIPLRSFKGTKSLNELLHEEYFALQGERACLVSALHEAIFDPTDQKTLLLLDGLDEISGERHVSGIDLIEKLKDLLNQQNVIITSRPYAVTSPDLNSFDLELETIGFRPAQVQDYLAKVVQDQTSVEEIRAFIKSHWVMQGLVQIPIQLDALCYSWYKGLGPGGAPQTMTALYQAIEVKLWNKDILQLGKGNEQGPLNGSRSRELRTRSQVENLMETEMKLLEFLAFTGLVNDTIEFKQAIRDMVYEQPSFSGMSDDILDRVSFLRTSDPSADHEVRNYHFLHLTFQEFFAAQYFVRCWVSNTSLSYLEFNPADQKSEKQTSPKSFIRQEKYSGRYDILWRFVVGLLYDKGEEELCQFLELLESEPRDLLGPAHQRLLMHCFSEVPHSKSKSRLENHRVHMEHQCRLWSFYEYELHKEMHMCREAEFPEKSLNRMLAHEPVDVKTAILRALLSRPHISSNLLDLIVSFLRESDGNSEIREAAIEVLGRQSPLPENVFQALVSRLDDGRQSSLPENVFQALVSRLDDDHPLVRLAAICALGRQSSLPENILQGLISRLDDDDPLFRKAIIITLGQQSSLPKSVFQALVSQLDNHCSEIGFQVEEVLRKHDSFYSIVPRLHTQKLVALYRIWVVKAFSRQFSFYMRDKVLYIDVPNRRRRIPIQRGEAFKEFLTATTEMRSPSLCADKYLEV</sequence>
<dbReference type="Gene3D" id="1.25.10.10">
    <property type="entry name" value="Leucine-rich Repeat Variant"/>
    <property type="match status" value="1"/>
</dbReference>
<dbReference type="PROSITE" id="PS50837">
    <property type="entry name" value="NACHT"/>
    <property type="match status" value="1"/>
</dbReference>
<feature type="domain" description="NACHT" evidence="1">
    <location>
        <begin position="521"/>
        <end position="647"/>
    </location>
</feature>
<evidence type="ECO:0000313" key="3">
    <source>
        <dbReference type="Proteomes" id="UP000184300"/>
    </source>
</evidence>
<gene>
    <name evidence="2" type="ORF">ASPGLDRAFT_47394</name>
</gene>
<dbReference type="Pfam" id="PF23238">
    <property type="entry name" value="DUF7068"/>
    <property type="match status" value="1"/>
</dbReference>